<accession>S9WID7</accession>
<proteinExistence type="predicted"/>
<dbReference type="EMBL" id="ATMH01001079">
    <property type="protein sequence ID" value="EPY35595.1"/>
    <property type="molecule type" value="Genomic_DNA"/>
</dbReference>
<protein>
    <submittedName>
        <fullName evidence="2">Uncharacterized protein</fullName>
    </submittedName>
</protein>
<gene>
    <name evidence="2" type="ORF">STCU_01079</name>
</gene>
<comment type="caution">
    <text evidence="2">The sequence shown here is derived from an EMBL/GenBank/DDBJ whole genome shotgun (WGS) entry which is preliminary data.</text>
</comment>
<evidence type="ECO:0000256" key="1">
    <source>
        <dbReference type="SAM" id="Phobius"/>
    </source>
</evidence>
<keyword evidence="3" id="KW-1185">Reference proteome</keyword>
<evidence type="ECO:0000313" key="2">
    <source>
        <dbReference type="EMBL" id="EPY35595.1"/>
    </source>
</evidence>
<evidence type="ECO:0000313" key="3">
    <source>
        <dbReference type="Proteomes" id="UP000015354"/>
    </source>
</evidence>
<dbReference type="Proteomes" id="UP000015354">
    <property type="component" value="Unassembled WGS sequence"/>
</dbReference>
<dbReference type="AlphaFoldDB" id="S9WID7"/>
<organism evidence="2 3">
    <name type="scientific">Strigomonas culicis</name>
    <dbReference type="NCBI Taxonomy" id="28005"/>
    <lineage>
        <taxon>Eukaryota</taxon>
        <taxon>Discoba</taxon>
        <taxon>Euglenozoa</taxon>
        <taxon>Kinetoplastea</taxon>
        <taxon>Metakinetoplastina</taxon>
        <taxon>Trypanosomatida</taxon>
        <taxon>Trypanosomatidae</taxon>
        <taxon>Strigomonadinae</taxon>
        <taxon>Strigomonas</taxon>
    </lineage>
</organism>
<keyword evidence="1" id="KW-1133">Transmembrane helix</keyword>
<name>S9WID7_9TRYP</name>
<keyword evidence="1" id="KW-0812">Transmembrane</keyword>
<sequence length="116" mass="13348">MPSPMYTYSCVSVCAYSILGAVPSFFLIQVHRLRRVKTVDQHHSLHLTQLRWTFLLQKLLLLICRQFGHGLEVILYMAHKVAAKVVVPKTSSRTDQFATELCEGGLRRISRHCRHT</sequence>
<keyword evidence="1" id="KW-0472">Membrane</keyword>
<feature type="transmembrane region" description="Helical" evidence="1">
    <location>
        <begin position="6"/>
        <end position="28"/>
    </location>
</feature>
<reference evidence="2 3" key="1">
    <citation type="journal article" date="2013" name="PLoS ONE">
        <title>Predicting the Proteins of Angomonas deanei, Strigomonas culicis and Their Respective Endosymbionts Reveals New Aspects of the Trypanosomatidae Family.</title>
        <authorList>
            <person name="Motta M.C."/>
            <person name="Martins A.C."/>
            <person name="de Souza S.S."/>
            <person name="Catta-Preta C.M."/>
            <person name="Silva R."/>
            <person name="Klein C.C."/>
            <person name="de Almeida L.G."/>
            <person name="de Lima Cunha O."/>
            <person name="Ciapina L.P."/>
            <person name="Brocchi M."/>
            <person name="Colabardini A.C."/>
            <person name="de Araujo Lima B."/>
            <person name="Machado C.R."/>
            <person name="de Almeida Soares C.M."/>
            <person name="Probst C.M."/>
            <person name="de Menezes C.B."/>
            <person name="Thompson C.E."/>
            <person name="Bartholomeu D.C."/>
            <person name="Gradia D.F."/>
            <person name="Pavoni D.P."/>
            <person name="Grisard E.C."/>
            <person name="Fantinatti-Garboggini F."/>
            <person name="Marchini F.K."/>
            <person name="Rodrigues-Luiz G.F."/>
            <person name="Wagner G."/>
            <person name="Goldman G.H."/>
            <person name="Fietto J.L."/>
            <person name="Elias M.C."/>
            <person name="Goldman M.H."/>
            <person name="Sagot M.F."/>
            <person name="Pereira M."/>
            <person name="Stoco P.H."/>
            <person name="de Mendonca-Neto R.P."/>
            <person name="Teixeira S.M."/>
            <person name="Maciel T.E."/>
            <person name="de Oliveira Mendes T.A."/>
            <person name="Urmenyi T.P."/>
            <person name="de Souza W."/>
            <person name="Schenkman S."/>
            <person name="de Vasconcelos A.T."/>
        </authorList>
    </citation>
    <scope>NUCLEOTIDE SEQUENCE [LARGE SCALE GENOMIC DNA]</scope>
</reference>